<dbReference type="GO" id="GO:0005524">
    <property type="term" value="F:ATP binding"/>
    <property type="evidence" value="ECO:0007669"/>
    <property type="project" value="UniProtKB-KW"/>
</dbReference>
<dbReference type="PROSITE" id="PS51257">
    <property type="entry name" value="PROKAR_LIPOPROTEIN"/>
    <property type="match status" value="1"/>
</dbReference>
<evidence type="ECO:0000256" key="3">
    <source>
        <dbReference type="ARBA" id="ARBA00022475"/>
    </source>
</evidence>
<reference evidence="16" key="1">
    <citation type="submission" date="2019-08" db="EMBL/GenBank/DDBJ databases">
        <authorList>
            <person name="Kucharzyk K."/>
            <person name="Murdoch R.W."/>
            <person name="Higgins S."/>
            <person name="Loffler F."/>
        </authorList>
    </citation>
    <scope>NUCLEOTIDE SEQUENCE</scope>
</reference>
<name>A0A644XY75_9ZZZZ</name>
<dbReference type="AlphaFoldDB" id="A0A644XY75"/>
<organism evidence="16">
    <name type="scientific">bioreactor metagenome</name>
    <dbReference type="NCBI Taxonomy" id="1076179"/>
    <lineage>
        <taxon>unclassified sequences</taxon>
        <taxon>metagenomes</taxon>
        <taxon>ecological metagenomes</taxon>
    </lineage>
</organism>
<keyword evidence="5 16" id="KW-0808">Transferase</keyword>
<keyword evidence="3" id="KW-1003">Cell membrane</keyword>
<dbReference type="PANTHER" id="PTHR34299:SF1">
    <property type="entry name" value="DIACYLGLYCEROL KINASE"/>
    <property type="match status" value="1"/>
</dbReference>
<evidence type="ECO:0000256" key="10">
    <source>
        <dbReference type="ARBA" id="ARBA00022989"/>
    </source>
</evidence>
<evidence type="ECO:0000313" key="16">
    <source>
        <dbReference type="EMBL" id="MPM21049.1"/>
    </source>
</evidence>
<evidence type="ECO:0000256" key="12">
    <source>
        <dbReference type="ARBA" id="ARBA00023136"/>
    </source>
</evidence>
<dbReference type="GO" id="GO:0008654">
    <property type="term" value="P:phospholipid biosynthetic process"/>
    <property type="evidence" value="ECO:0007669"/>
    <property type="project" value="UniProtKB-KW"/>
</dbReference>
<keyword evidence="10 15" id="KW-1133">Transmembrane helix</keyword>
<comment type="caution">
    <text evidence="16">The sequence shown here is derived from an EMBL/GenBank/DDBJ whole genome shotgun (WGS) entry which is preliminary data.</text>
</comment>
<evidence type="ECO:0000256" key="6">
    <source>
        <dbReference type="ARBA" id="ARBA00022692"/>
    </source>
</evidence>
<dbReference type="PANTHER" id="PTHR34299">
    <property type="entry name" value="DIACYLGLYCEROL KINASE"/>
    <property type="match status" value="1"/>
</dbReference>
<comment type="subcellular location">
    <subcellularLocation>
        <location evidence="1">Cell membrane</location>
        <topology evidence="1">Multi-pass membrane protein</topology>
    </subcellularLocation>
</comment>
<keyword evidence="4" id="KW-0444">Lipid biosynthesis</keyword>
<gene>
    <name evidence="16" type="primary">dgkA_8</name>
    <name evidence="16" type="ORF">SDC9_67492</name>
</gene>
<dbReference type="EMBL" id="VSSQ01003511">
    <property type="protein sequence ID" value="MPM21049.1"/>
    <property type="molecule type" value="Genomic_DNA"/>
</dbReference>
<dbReference type="InterPro" id="IPR000829">
    <property type="entry name" value="DAGK"/>
</dbReference>
<keyword evidence="14" id="KW-1208">Phospholipid metabolism</keyword>
<feature type="transmembrane region" description="Helical" evidence="15">
    <location>
        <begin position="12"/>
        <end position="28"/>
    </location>
</feature>
<evidence type="ECO:0000256" key="5">
    <source>
        <dbReference type="ARBA" id="ARBA00022679"/>
    </source>
</evidence>
<comment type="similarity">
    <text evidence="2">Belongs to the bacterial diacylglycerol kinase family.</text>
</comment>
<keyword evidence="11" id="KW-0443">Lipid metabolism</keyword>
<evidence type="ECO:0000256" key="13">
    <source>
        <dbReference type="ARBA" id="ARBA00023209"/>
    </source>
</evidence>
<evidence type="ECO:0000256" key="15">
    <source>
        <dbReference type="SAM" id="Phobius"/>
    </source>
</evidence>
<dbReference type="GO" id="GO:0036433">
    <property type="term" value="F:di-trans, poly-cis-undecaprenol kinase activity"/>
    <property type="evidence" value="ECO:0007669"/>
    <property type="project" value="UniProtKB-EC"/>
</dbReference>
<accession>A0A644XY75</accession>
<dbReference type="Gene3D" id="1.10.287.3610">
    <property type="match status" value="1"/>
</dbReference>
<sequence>MVIKSEKNMQIHLIVAVLVLIAGCFFNISLTEWMLCLLCFGLVFGAEMVNTSIENLVDLVSPQRHELAGKAKDMAAGAVLISALFAACVGLIIFIPKIWNLFFS</sequence>
<protein>
    <submittedName>
        <fullName evidence="16">Undecaprenol kinase</fullName>
        <ecNumber evidence="16">2.7.1.66</ecNumber>
    </submittedName>
</protein>
<dbReference type="InterPro" id="IPR033717">
    <property type="entry name" value="UDPK"/>
</dbReference>
<keyword evidence="6 15" id="KW-0812">Transmembrane</keyword>
<dbReference type="InterPro" id="IPR036945">
    <property type="entry name" value="DAGK_sf"/>
</dbReference>
<dbReference type="GO" id="GO:0005886">
    <property type="term" value="C:plasma membrane"/>
    <property type="evidence" value="ECO:0007669"/>
    <property type="project" value="UniProtKB-SubCell"/>
</dbReference>
<evidence type="ECO:0000256" key="11">
    <source>
        <dbReference type="ARBA" id="ARBA00023098"/>
    </source>
</evidence>
<dbReference type="PROSITE" id="PS01069">
    <property type="entry name" value="DAGK_PROKAR"/>
    <property type="match status" value="1"/>
</dbReference>
<feature type="transmembrane region" description="Helical" evidence="15">
    <location>
        <begin position="74"/>
        <end position="95"/>
    </location>
</feature>
<evidence type="ECO:0000256" key="4">
    <source>
        <dbReference type="ARBA" id="ARBA00022516"/>
    </source>
</evidence>
<evidence type="ECO:0000256" key="14">
    <source>
        <dbReference type="ARBA" id="ARBA00023264"/>
    </source>
</evidence>
<keyword evidence="12 15" id="KW-0472">Membrane</keyword>
<keyword evidence="13" id="KW-0594">Phospholipid biosynthesis</keyword>
<dbReference type="Pfam" id="PF01219">
    <property type="entry name" value="DAGK_prokar"/>
    <property type="match status" value="1"/>
</dbReference>
<proteinExistence type="inferred from homology"/>
<keyword evidence="8 16" id="KW-0418">Kinase</keyword>
<evidence type="ECO:0000256" key="1">
    <source>
        <dbReference type="ARBA" id="ARBA00004651"/>
    </source>
</evidence>
<dbReference type="CDD" id="cd14265">
    <property type="entry name" value="UDPK_IM_like"/>
    <property type="match status" value="1"/>
</dbReference>
<evidence type="ECO:0000256" key="2">
    <source>
        <dbReference type="ARBA" id="ARBA00005967"/>
    </source>
</evidence>
<keyword evidence="9" id="KW-0067">ATP-binding</keyword>
<evidence type="ECO:0000256" key="8">
    <source>
        <dbReference type="ARBA" id="ARBA00022777"/>
    </source>
</evidence>
<dbReference type="EC" id="2.7.1.66" evidence="16"/>
<evidence type="ECO:0000256" key="9">
    <source>
        <dbReference type="ARBA" id="ARBA00022840"/>
    </source>
</evidence>
<keyword evidence="7" id="KW-0547">Nucleotide-binding</keyword>
<evidence type="ECO:0000256" key="7">
    <source>
        <dbReference type="ARBA" id="ARBA00022741"/>
    </source>
</evidence>